<protein>
    <submittedName>
        <fullName evidence="2">Uncharacterized protein</fullName>
    </submittedName>
</protein>
<name>A0ABT3N3Q1_9GAMM</name>
<sequence>MLKKHVLIIFLALSLLPSPVLSQSEIASLQRLLNGWIWLARIPSQQTGIQLESLIRTSVLATGSNTLMVRAIDFPGGSTAVGADIRQVSRLGWRLQPESTVRVYDYERGAGYLAHEGNYPSQHMALDSQSDLIQLASCLDSTRLSHAPLWLDGAHSFTGVLSGLLDTSFRRGLLTSLQSSSLFTSSITTSQHLGALSIYRPDQQPLNHMVYSRYGPSGDLRKLHPVTHQADNTTLMQFAATPHTGACSLFLSPMGIISTTLDSSGNTIMLISHSLAIAFQWFTGMCRPDEDCGNPATWDRDNRDRQVNSLPLPSWQY</sequence>
<reference evidence="2 3" key="1">
    <citation type="submission" date="2022-10" db="EMBL/GenBank/DDBJ databases">
        <title>High-quality genome sequences of two octocoral-associated bacteria, Endozoicomonas euniceicola EF212 and Endozoicomonas gorgoniicola PS125.</title>
        <authorList>
            <person name="Chiou Y.-J."/>
            <person name="Chen Y.-H."/>
        </authorList>
    </citation>
    <scope>NUCLEOTIDE SEQUENCE [LARGE SCALE GENOMIC DNA]</scope>
    <source>
        <strain evidence="2 3">PS125</strain>
    </source>
</reference>
<dbReference type="RefSeq" id="WP_262565963.1">
    <property type="nucleotide sequence ID" value="NZ_JAPFCC010000001.1"/>
</dbReference>
<feature type="chain" id="PRO_5046821781" evidence="1">
    <location>
        <begin position="23"/>
        <end position="317"/>
    </location>
</feature>
<keyword evidence="1" id="KW-0732">Signal</keyword>
<dbReference type="EMBL" id="JAPFCC010000001">
    <property type="protein sequence ID" value="MCW7556268.1"/>
    <property type="molecule type" value="Genomic_DNA"/>
</dbReference>
<accession>A0ABT3N3Q1</accession>
<gene>
    <name evidence="2" type="ORF">NX722_27290</name>
</gene>
<dbReference type="Proteomes" id="UP001209854">
    <property type="component" value="Unassembled WGS sequence"/>
</dbReference>
<proteinExistence type="predicted"/>
<evidence type="ECO:0000313" key="3">
    <source>
        <dbReference type="Proteomes" id="UP001209854"/>
    </source>
</evidence>
<evidence type="ECO:0000313" key="2">
    <source>
        <dbReference type="EMBL" id="MCW7556268.1"/>
    </source>
</evidence>
<organism evidence="2 3">
    <name type="scientific">Endozoicomonas gorgoniicola</name>
    <dbReference type="NCBI Taxonomy" id="1234144"/>
    <lineage>
        <taxon>Bacteria</taxon>
        <taxon>Pseudomonadati</taxon>
        <taxon>Pseudomonadota</taxon>
        <taxon>Gammaproteobacteria</taxon>
        <taxon>Oceanospirillales</taxon>
        <taxon>Endozoicomonadaceae</taxon>
        <taxon>Endozoicomonas</taxon>
    </lineage>
</organism>
<keyword evidence="3" id="KW-1185">Reference proteome</keyword>
<feature type="signal peptide" evidence="1">
    <location>
        <begin position="1"/>
        <end position="22"/>
    </location>
</feature>
<evidence type="ECO:0000256" key="1">
    <source>
        <dbReference type="SAM" id="SignalP"/>
    </source>
</evidence>
<comment type="caution">
    <text evidence="2">The sequence shown here is derived from an EMBL/GenBank/DDBJ whole genome shotgun (WGS) entry which is preliminary data.</text>
</comment>